<evidence type="ECO:0000313" key="5">
    <source>
        <dbReference type="Proteomes" id="UP001157353"/>
    </source>
</evidence>
<dbReference type="EC" id="3.1.1.1" evidence="3"/>
<dbReference type="Pfam" id="PF06500">
    <property type="entry name" value="FrsA-like"/>
    <property type="match status" value="1"/>
</dbReference>
<keyword evidence="2 3" id="KW-0378">Hydrolase</keyword>
<dbReference type="Proteomes" id="UP001157353">
    <property type="component" value="Unassembled WGS sequence"/>
</dbReference>
<dbReference type="Gene3D" id="3.40.50.1820">
    <property type="entry name" value="alpha/beta hydrolase"/>
    <property type="match status" value="1"/>
</dbReference>
<dbReference type="InterPro" id="IPR050261">
    <property type="entry name" value="FrsA_esterase"/>
</dbReference>
<dbReference type="InterPro" id="IPR043423">
    <property type="entry name" value="FrsA"/>
</dbReference>
<keyword evidence="5" id="KW-1185">Reference proteome</keyword>
<dbReference type="PANTHER" id="PTHR22946">
    <property type="entry name" value="DIENELACTONE HYDROLASE DOMAIN-CONTAINING PROTEIN-RELATED"/>
    <property type="match status" value="1"/>
</dbReference>
<dbReference type="RefSeq" id="WP_284202503.1">
    <property type="nucleotide sequence ID" value="NZ_BSPQ01000001.1"/>
</dbReference>
<protein>
    <recommendedName>
        <fullName evidence="3">Esterase FrsA</fullName>
        <ecNumber evidence="3">3.1.1.1</ecNumber>
    </recommendedName>
</protein>
<dbReference type="SUPFAM" id="SSF53474">
    <property type="entry name" value="alpha/beta-Hydrolases"/>
    <property type="match status" value="1"/>
</dbReference>
<sequence length="421" mass="47404">MSENLSEKLFAQKLNVKEQETSTIIPNSNSKKNHKLNDVIMDGESQDGWYRLLKFMLWAWQGVDMIDCYAVLARISASKNKRSHEDILDSVIGFRSGNWSYEWTQTAMSYQKKGNEYAQQGLTTLAKDAYYNASQLYSIASYPHLKGDELSIQAQVLAFNSYRESCKYDSNIVLKEIKVPFKGKLINCYLHLPHTDDIHPVVIVSGGIDTLQCELLPLFEKQLAPAGIAMLTVDLPGIGHSSAIRLEQDSSNLHQAIIHYLKEVPWVDHDRIALMGMRFGGNIATRLAFLEPSTVKSVVAVGAAVGSIFEKLDNFKQLPPVLLDCIASRMQVNYSDATNLFQYCVPFSLVKQGLLHRRKIETPLLSIGHKSDVMCNELDLKLIARASREGEARIIDKAPIFESYLNSLSYSAQWLTRHLAE</sequence>
<gene>
    <name evidence="3 4" type="primary">frsA</name>
    <name evidence="4" type="ORF">GCM10007916_04510</name>
</gene>
<dbReference type="InterPro" id="IPR029058">
    <property type="entry name" value="AB_hydrolase_fold"/>
</dbReference>
<dbReference type="EMBL" id="BSPQ01000001">
    <property type="protein sequence ID" value="GLS89384.1"/>
    <property type="molecule type" value="Genomic_DNA"/>
</dbReference>
<reference evidence="5" key="1">
    <citation type="journal article" date="2019" name="Int. J. Syst. Evol. Microbiol.">
        <title>The Global Catalogue of Microorganisms (GCM) 10K type strain sequencing project: providing services to taxonomists for standard genome sequencing and annotation.</title>
        <authorList>
            <consortium name="The Broad Institute Genomics Platform"/>
            <consortium name="The Broad Institute Genome Sequencing Center for Infectious Disease"/>
            <person name="Wu L."/>
            <person name="Ma J."/>
        </authorList>
    </citation>
    <scope>NUCLEOTIDE SEQUENCE [LARGE SCALE GENOMIC DNA]</scope>
    <source>
        <strain evidence="5">NBRC 103166</strain>
    </source>
</reference>
<evidence type="ECO:0000256" key="1">
    <source>
        <dbReference type="ARBA" id="ARBA00022487"/>
    </source>
</evidence>
<evidence type="ECO:0000256" key="2">
    <source>
        <dbReference type="ARBA" id="ARBA00022801"/>
    </source>
</evidence>
<comment type="similarity">
    <text evidence="3">Belongs to the FrsA family.</text>
</comment>
<comment type="catalytic activity">
    <reaction evidence="3">
        <text>a carboxylic ester + H2O = an alcohol + a carboxylate + H(+)</text>
        <dbReference type="Rhea" id="RHEA:21164"/>
        <dbReference type="ChEBI" id="CHEBI:15377"/>
        <dbReference type="ChEBI" id="CHEBI:15378"/>
        <dbReference type="ChEBI" id="CHEBI:29067"/>
        <dbReference type="ChEBI" id="CHEBI:30879"/>
        <dbReference type="ChEBI" id="CHEBI:33308"/>
        <dbReference type="EC" id="3.1.1.1"/>
    </reaction>
</comment>
<dbReference type="HAMAP" id="MF_01063">
    <property type="entry name" value="FrsA"/>
    <property type="match status" value="1"/>
</dbReference>
<keyword evidence="1 3" id="KW-0719">Serine esterase</keyword>
<evidence type="ECO:0000256" key="3">
    <source>
        <dbReference type="HAMAP-Rule" id="MF_01063"/>
    </source>
</evidence>
<comment type="caution">
    <text evidence="4">The sequence shown here is derived from an EMBL/GenBank/DDBJ whole genome shotgun (WGS) entry which is preliminary data.</text>
</comment>
<evidence type="ECO:0000313" key="4">
    <source>
        <dbReference type="EMBL" id="GLS89384.1"/>
    </source>
</evidence>
<organism evidence="4 5">
    <name type="scientific">Psychromonas marina</name>
    <dbReference type="NCBI Taxonomy" id="88364"/>
    <lineage>
        <taxon>Bacteria</taxon>
        <taxon>Pseudomonadati</taxon>
        <taxon>Pseudomonadota</taxon>
        <taxon>Gammaproteobacteria</taxon>
        <taxon>Alteromonadales</taxon>
        <taxon>Psychromonadaceae</taxon>
        <taxon>Psychromonas</taxon>
    </lineage>
</organism>
<name>A0ABQ6DWA1_9GAMM</name>
<dbReference type="NCBIfam" id="NF003460">
    <property type="entry name" value="PRK05077.1"/>
    <property type="match status" value="1"/>
</dbReference>
<comment type="function">
    <text evidence="3">Catalyzes the hydrolysis of esters.</text>
</comment>
<accession>A0ABQ6DWA1</accession>
<proteinExistence type="inferred from homology"/>
<dbReference type="PANTHER" id="PTHR22946:SF4">
    <property type="entry name" value="ESTERASE FRSA"/>
    <property type="match status" value="1"/>
</dbReference>
<dbReference type="InterPro" id="IPR010520">
    <property type="entry name" value="FrsA-like"/>
</dbReference>